<dbReference type="EMBL" id="CAKOGP040002469">
    <property type="protein sequence ID" value="CAJ1970134.1"/>
    <property type="molecule type" value="Genomic_DNA"/>
</dbReference>
<proteinExistence type="predicted"/>
<organism evidence="2 3">
    <name type="scientific">Cylindrotheca closterium</name>
    <dbReference type="NCBI Taxonomy" id="2856"/>
    <lineage>
        <taxon>Eukaryota</taxon>
        <taxon>Sar</taxon>
        <taxon>Stramenopiles</taxon>
        <taxon>Ochrophyta</taxon>
        <taxon>Bacillariophyta</taxon>
        <taxon>Bacillariophyceae</taxon>
        <taxon>Bacillariophycidae</taxon>
        <taxon>Bacillariales</taxon>
        <taxon>Bacillariaceae</taxon>
        <taxon>Cylindrotheca</taxon>
    </lineage>
</organism>
<evidence type="ECO:0000256" key="1">
    <source>
        <dbReference type="SAM" id="MobiDB-lite"/>
    </source>
</evidence>
<protein>
    <submittedName>
        <fullName evidence="2">Uncharacterized protein</fullName>
    </submittedName>
</protein>
<keyword evidence="3" id="KW-1185">Reference proteome</keyword>
<gene>
    <name evidence="2" type="ORF">CYCCA115_LOCUS24157</name>
</gene>
<accession>A0AAD2JPN3</accession>
<dbReference type="AlphaFoldDB" id="A0AAD2JPN3"/>
<comment type="caution">
    <text evidence="2">The sequence shown here is derived from an EMBL/GenBank/DDBJ whole genome shotgun (WGS) entry which is preliminary data.</text>
</comment>
<evidence type="ECO:0000313" key="2">
    <source>
        <dbReference type="EMBL" id="CAJ1970134.1"/>
    </source>
</evidence>
<sequence>MSSPLHLYFENLKQQHQFLDIVVVEDRSPSSRPSRRKVSMSRMMDIIGGEQSQPPVTDTEETTTQEWQPNAATKPHFENTKSIVHHHGPIKLKFVAASA</sequence>
<dbReference type="Proteomes" id="UP001295423">
    <property type="component" value="Unassembled WGS sequence"/>
</dbReference>
<evidence type="ECO:0000313" key="3">
    <source>
        <dbReference type="Proteomes" id="UP001295423"/>
    </source>
</evidence>
<feature type="region of interest" description="Disordered" evidence="1">
    <location>
        <begin position="47"/>
        <end position="75"/>
    </location>
</feature>
<reference evidence="2" key="1">
    <citation type="submission" date="2023-08" db="EMBL/GenBank/DDBJ databases">
        <authorList>
            <person name="Audoor S."/>
            <person name="Bilcke G."/>
        </authorList>
    </citation>
    <scope>NUCLEOTIDE SEQUENCE</scope>
</reference>
<name>A0AAD2JPN3_9STRA</name>